<keyword evidence="9 10" id="KW-0472">Membrane</keyword>
<dbReference type="AlphaFoldDB" id="A0A2N8U8A9"/>
<evidence type="ECO:0000256" key="10">
    <source>
        <dbReference type="HAMAP-Rule" id="MF_03105"/>
    </source>
</evidence>
<feature type="region of interest" description="Disordered" evidence="11">
    <location>
        <begin position="553"/>
        <end position="606"/>
    </location>
</feature>
<feature type="region of interest" description="Disordered" evidence="11">
    <location>
        <begin position="716"/>
        <end position="840"/>
    </location>
</feature>
<protein>
    <recommendedName>
        <fullName evidence="10">Mitochondrial distribution and morphology protein 34</fullName>
    </recommendedName>
</protein>
<comment type="subcellular location">
    <subcellularLocation>
        <location evidence="1">Membrane</location>
    </subcellularLocation>
    <subcellularLocation>
        <location evidence="10">Mitochondrion outer membrane</location>
        <topology evidence="10">Multi-pass membrane protein</topology>
    </subcellularLocation>
    <text evidence="10">The ERMES/MDM complex localizes to a few discrete foci (around 10 per single cell), that represent mitochondria-endoplasmic reticulum junctions. These foci are often found next to mtDNA nucleoids.</text>
</comment>
<evidence type="ECO:0000256" key="6">
    <source>
        <dbReference type="ARBA" id="ARBA00023055"/>
    </source>
</evidence>
<feature type="region of interest" description="Disordered" evidence="11">
    <location>
        <begin position="618"/>
        <end position="703"/>
    </location>
</feature>
<dbReference type="GO" id="GO:0007005">
    <property type="term" value="P:mitochondrion organization"/>
    <property type="evidence" value="ECO:0007669"/>
    <property type="project" value="InterPro"/>
</dbReference>
<evidence type="ECO:0000256" key="4">
    <source>
        <dbReference type="ARBA" id="ARBA00022692"/>
    </source>
</evidence>
<feature type="compositionally biased region" description="Low complexity" evidence="11">
    <location>
        <begin position="911"/>
        <end position="939"/>
    </location>
</feature>
<keyword evidence="8 10" id="KW-0496">Mitochondrion</keyword>
<feature type="compositionally biased region" description="Acidic residues" evidence="11">
    <location>
        <begin position="419"/>
        <end position="441"/>
    </location>
</feature>
<keyword evidence="7" id="KW-0446">Lipid-binding</keyword>
<dbReference type="InterPro" id="IPR027536">
    <property type="entry name" value="MDM34"/>
</dbReference>
<dbReference type="GO" id="GO:0015914">
    <property type="term" value="P:phospholipid transport"/>
    <property type="evidence" value="ECO:0007669"/>
    <property type="project" value="TreeGrafter"/>
</dbReference>
<evidence type="ECO:0000256" key="7">
    <source>
        <dbReference type="ARBA" id="ARBA00023121"/>
    </source>
</evidence>
<proteinExistence type="inferred from homology"/>
<dbReference type="Proteomes" id="UP000239563">
    <property type="component" value="Chromosome II"/>
</dbReference>
<feature type="compositionally biased region" description="Low complexity" evidence="11">
    <location>
        <begin position="267"/>
        <end position="286"/>
    </location>
</feature>
<dbReference type="PANTHER" id="PTHR28185">
    <property type="entry name" value="MITOCHONDRIAL DISTRIBUTION AND MORPHOLOGY PROTEIN 34"/>
    <property type="match status" value="1"/>
</dbReference>
<feature type="compositionally biased region" description="Polar residues" evidence="11">
    <location>
        <begin position="809"/>
        <end position="826"/>
    </location>
</feature>
<dbReference type="InterPro" id="IPR031468">
    <property type="entry name" value="SMP_LBD"/>
</dbReference>
<evidence type="ECO:0000256" key="5">
    <source>
        <dbReference type="ARBA" id="ARBA00022787"/>
    </source>
</evidence>
<comment type="function">
    <text evidence="10">Component of the ERMES/MDM complex, which serves as a molecular tether to connect the endoplasmic reticulum (ER) and mitochondria. Components of this complex are involved in the control of mitochondrial shape and protein biogenesis, and function in nonvesicular lipid trafficking between the ER and mitochondria. MDM34 is required for the interaction of the ER-resident membrane protein MMM1 and the outer mitochondrial membrane-resident beta-barrel protein MDM10.</text>
</comment>
<evidence type="ECO:0000259" key="12">
    <source>
        <dbReference type="PROSITE" id="PS51847"/>
    </source>
</evidence>
<dbReference type="InterPro" id="IPR058825">
    <property type="entry name" value="MDM34_N"/>
</dbReference>
<feature type="compositionally biased region" description="Basic residues" evidence="11">
    <location>
        <begin position="287"/>
        <end position="296"/>
    </location>
</feature>
<dbReference type="GO" id="GO:1990456">
    <property type="term" value="P:mitochondrion-endoplasmic reticulum membrane tethering"/>
    <property type="evidence" value="ECO:0007669"/>
    <property type="project" value="TreeGrafter"/>
</dbReference>
<evidence type="ECO:0000313" key="14">
    <source>
        <dbReference type="Proteomes" id="UP000239563"/>
    </source>
</evidence>
<feature type="compositionally biased region" description="Low complexity" evidence="11">
    <location>
        <begin position="1039"/>
        <end position="1048"/>
    </location>
</feature>
<accession>A0A2N8U8A9</accession>
<evidence type="ECO:0000256" key="3">
    <source>
        <dbReference type="ARBA" id="ARBA00022452"/>
    </source>
</evidence>
<feature type="compositionally biased region" description="Polar residues" evidence="11">
    <location>
        <begin position="666"/>
        <end position="683"/>
    </location>
</feature>
<keyword evidence="2" id="KW-0813">Transport</keyword>
<feature type="compositionally biased region" description="Polar residues" evidence="11">
    <location>
        <begin position="719"/>
        <end position="730"/>
    </location>
</feature>
<feature type="compositionally biased region" description="Basic residues" evidence="11">
    <location>
        <begin position="257"/>
        <end position="266"/>
    </location>
</feature>
<dbReference type="PROSITE" id="PS51847">
    <property type="entry name" value="SMP"/>
    <property type="match status" value="1"/>
</dbReference>
<feature type="compositionally biased region" description="Low complexity" evidence="11">
    <location>
        <begin position="689"/>
        <end position="701"/>
    </location>
</feature>
<feature type="region of interest" description="Disordered" evidence="11">
    <location>
        <begin position="204"/>
        <end position="300"/>
    </location>
</feature>
<dbReference type="PANTHER" id="PTHR28185:SF1">
    <property type="entry name" value="MITOCHONDRIAL DISTRIBUTION AND MORPHOLOGY PROTEIN 34"/>
    <property type="match status" value="1"/>
</dbReference>
<dbReference type="GO" id="GO:0032865">
    <property type="term" value="C:ERMES complex"/>
    <property type="evidence" value="ECO:0007669"/>
    <property type="project" value="UniProtKB-UniRule"/>
</dbReference>
<evidence type="ECO:0000256" key="9">
    <source>
        <dbReference type="ARBA" id="ARBA00023136"/>
    </source>
</evidence>
<sequence length="1087" mass="115065">MSFNFKWPTFSEEFHASAAQMLNSALNRGPKPKVIADDILVEELGMGTIPPELEILEIGDLGTDRFRGIFRLTYAGDAHLVLKTKVQANPLSKPNRPDIGLFPSSNASRGILFAAAPLIVPMHLRLSSVKLRAIVVLVVSKAKGITLVFKNDPLESVEVSSTFDSVAVIQKYLQQEIEGQLREMFREDLPGIIHRLSQKWLSGEVKSEKDKDKGKQKADERDEQASRPKEPTLTRSNSEPVAVLETASTPGGTPRRNQSRSKKHAKSGASVAGSAVSPSRSPQKQRPSMRRPRHVAKAASTSAVLLHDQLPAAHTSPFDAAFPDIENYDPTYGLRPDDLPIHSGFSGLGRLAQRGLGGLKDLTASPTLNRAPESHDIDLDGAAVFEDLEQRSDQGGSEDDQELDAHSTSQEGDRTQDDVTTDSDLDATSDDVGDDVSDLDVQEGAGLVDTSIDYTRFGYPPASAAFSDTHELNRASSIIFDDEPHLSTKRSKRGSVSGRSTTATRRPSSSRSDRSAGTSAQRRRPEPEVVYETIPAVGGGTVTRPRVYHIASKVQPPEVDWDDEDTARPSQYGGTPSTRTGVTRFGSDYGSATMGAQSSRTNTIRGIHDSPQLEAAFVSRDSSEDSLLDLPPESYHSSDASFPHGLDAGPSSVSGSSSRRAATNARPASTSRESSYRDLSSQDLHWDHSATSTAPTSSQSQNWDMHSRYDAAVRAANASKGSDAQSNSGITFRKNKSANHQRSQTMGGGSGMPQRRGEGPGLSATPARSRDSAAARPGFITYATSPPGDSSSWQRSPPLRAQSDRHAAISTSPGAAQDMLSTSPFRDSSLHHGSPRGASHIAGAFASASNSPQTAAQSRGAHGAGVAPTHLSIDASAHFLDLVKSNHTLSPFTRNMEHFTVRSAPVTPGWQTASGSASAVGSSAASGTGTTSGSSQTGVLGKQAKQGRAGASGLKAAGAAVSERVQREADASGPSSSLPARRRRTFQLGSSSSDEAAALQTSKAAEEREGSPASSGGAGDYGFSRYAGSGPKAFQAPGSSASSVTDSSTKGVRSGIKNVHRRSRPDSMGPPSEAARLSALRWEAIHE</sequence>
<feature type="region of interest" description="Disordered" evidence="11">
    <location>
        <begin position="389"/>
        <end position="442"/>
    </location>
</feature>
<feature type="region of interest" description="Disordered" evidence="11">
    <location>
        <begin position="847"/>
        <end position="866"/>
    </location>
</feature>
<feature type="compositionally biased region" description="Polar residues" evidence="11">
    <location>
        <begin position="987"/>
        <end position="1003"/>
    </location>
</feature>
<feature type="compositionally biased region" description="Low complexity" evidence="11">
    <location>
        <begin position="947"/>
        <end position="960"/>
    </location>
</feature>
<evidence type="ECO:0000256" key="2">
    <source>
        <dbReference type="ARBA" id="ARBA00022448"/>
    </source>
</evidence>
<feature type="domain" description="SMP-LTD" evidence="12">
    <location>
        <begin position="1"/>
        <end position="198"/>
    </location>
</feature>
<feature type="compositionally biased region" description="Polar residues" evidence="11">
    <location>
        <begin position="568"/>
        <end position="581"/>
    </location>
</feature>
<feature type="compositionally biased region" description="Polar residues" evidence="11">
    <location>
        <begin position="847"/>
        <end position="857"/>
    </location>
</feature>
<feature type="compositionally biased region" description="Polar residues" evidence="11">
    <location>
        <begin position="594"/>
        <end position="604"/>
    </location>
</feature>
<feature type="compositionally biased region" description="Basic and acidic residues" evidence="11">
    <location>
        <begin position="205"/>
        <end position="232"/>
    </location>
</feature>
<name>A0A2N8U8A9_9BASI</name>
<organism evidence="13 14">
    <name type="scientific">Sporisorium reilianum f. sp. reilianum</name>
    <dbReference type="NCBI Taxonomy" id="72559"/>
    <lineage>
        <taxon>Eukaryota</taxon>
        <taxon>Fungi</taxon>
        <taxon>Dikarya</taxon>
        <taxon>Basidiomycota</taxon>
        <taxon>Ustilaginomycotina</taxon>
        <taxon>Ustilaginomycetes</taxon>
        <taxon>Ustilaginales</taxon>
        <taxon>Ustilaginaceae</taxon>
        <taxon>Sporisorium</taxon>
    </lineage>
</organism>
<dbReference type="GO" id="GO:0008289">
    <property type="term" value="F:lipid binding"/>
    <property type="evidence" value="ECO:0007669"/>
    <property type="project" value="UniProtKB-KW"/>
</dbReference>
<keyword evidence="5 10" id="KW-1000">Mitochondrion outer membrane</keyword>
<dbReference type="EMBL" id="LT795055">
    <property type="protein sequence ID" value="SJX61287.1"/>
    <property type="molecule type" value="Genomic_DNA"/>
</dbReference>
<reference evidence="13 14" key="1">
    <citation type="submission" date="2017-02" db="EMBL/GenBank/DDBJ databases">
        <authorList>
            <person name="Peterson S.W."/>
        </authorList>
    </citation>
    <scope>NUCLEOTIDE SEQUENCE [LARGE SCALE GENOMIC DNA]</scope>
    <source>
        <strain evidence="13 14">SRS1_H2-8</strain>
    </source>
</reference>
<comment type="similarity">
    <text evidence="10">Belongs to the MDM34 family.</text>
</comment>
<comment type="subunit">
    <text evidence="10">Component of the ER-mitochondria encounter structure (ERMES) or MDM complex, composed of MMM1, MDM10, MDM12 and MDM34.</text>
</comment>
<feature type="region of interest" description="Disordered" evidence="11">
    <location>
        <begin position="911"/>
        <end position="1075"/>
    </location>
</feature>
<keyword evidence="6" id="KW-0445">Lipid transport</keyword>
<evidence type="ECO:0000313" key="13">
    <source>
        <dbReference type="EMBL" id="SJX61287.1"/>
    </source>
</evidence>
<evidence type="ECO:0000256" key="11">
    <source>
        <dbReference type="SAM" id="MobiDB-lite"/>
    </source>
</evidence>
<dbReference type="Pfam" id="PF26545">
    <property type="entry name" value="Mdm34_N"/>
    <property type="match status" value="1"/>
</dbReference>
<evidence type="ECO:0000256" key="8">
    <source>
        <dbReference type="ARBA" id="ARBA00023128"/>
    </source>
</evidence>
<gene>
    <name evidence="10" type="primary">MDM34</name>
    <name evidence="13" type="ORF">SRS1_10282</name>
</gene>
<comment type="domain">
    <text evidence="10">Lacks alpha-helical transmembrane segments, suggesting that it resides in the membrane via beta-sheet conformations similar to those predicted for other outer membrane proteins and porin.</text>
</comment>
<evidence type="ECO:0000256" key="1">
    <source>
        <dbReference type="ARBA" id="ARBA00004370"/>
    </source>
</evidence>
<feature type="compositionally biased region" description="Polar residues" evidence="11">
    <location>
        <begin position="782"/>
        <end position="795"/>
    </location>
</feature>
<keyword evidence="3 10" id="KW-1134">Transmembrane beta strand</keyword>
<keyword evidence="4 10" id="KW-0812">Transmembrane</keyword>
<dbReference type="HAMAP" id="MF_03105">
    <property type="entry name" value="Mdm34"/>
    <property type="match status" value="1"/>
</dbReference>
<dbReference type="CDD" id="cd21673">
    <property type="entry name" value="SMP_Mdm34"/>
    <property type="match status" value="1"/>
</dbReference>
<feature type="region of interest" description="Disordered" evidence="11">
    <location>
        <begin position="483"/>
        <end position="534"/>
    </location>
</feature>
<feature type="compositionally biased region" description="Low complexity" evidence="11">
    <location>
        <begin position="494"/>
        <end position="520"/>
    </location>
</feature>